<keyword evidence="1" id="KW-0812">Transmembrane</keyword>
<keyword evidence="1" id="KW-1133">Transmembrane helix</keyword>
<dbReference type="EMBL" id="PSNX01000006">
    <property type="protein sequence ID" value="PPE66643.1"/>
    <property type="molecule type" value="Genomic_DNA"/>
</dbReference>
<evidence type="ECO:0000313" key="2">
    <source>
        <dbReference type="EMBL" id="PPE66643.1"/>
    </source>
</evidence>
<dbReference type="RefSeq" id="WP_104302242.1">
    <property type="nucleotide sequence ID" value="NZ_PSNX01000006.1"/>
</dbReference>
<sequence>MKVAQTIQRLGFRKWYERELIQSHLHLVLLLFSALGLLGSAEAYERSAPVPEQLWIGLCAAASALIGVWALRRYLYLLMHAEQVANQANCPDCQTYARWTLEEHDEAQQRLQVRCRQCGHRWPIDY</sequence>
<protein>
    <submittedName>
        <fullName evidence="2">Uncharacterized protein</fullName>
    </submittedName>
</protein>
<comment type="caution">
    <text evidence="2">The sequence shown here is derived from an EMBL/GenBank/DDBJ whole genome shotgun (WGS) entry which is preliminary data.</text>
</comment>
<dbReference type="AlphaFoldDB" id="A0A2S5SV82"/>
<dbReference type="OrthoDB" id="8857517at2"/>
<dbReference type="Proteomes" id="UP000238605">
    <property type="component" value="Unassembled WGS sequence"/>
</dbReference>
<reference evidence="2 3" key="1">
    <citation type="submission" date="2018-02" db="EMBL/GenBank/DDBJ databases">
        <title>Reclassifiation of [Polyangium] brachysporum DSM 7029 as Guopingzhaonella breviflexa gen. nov., sp. nov., a member of the family Comamonadaceae.</title>
        <authorList>
            <person name="Tang B."/>
        </authorList>
    </citation>
    <scope>NUCLEOTIDE SEQUENCE [LARGE SCALE GENOMIC DNA]</scope>
    <source>
        <strain evidence="2 3">BCRC 80649</strain>
    </source>
</reference>
<name>A0A2S5SV82_9BURK</name>
<evidence type="ECO:0000256" key="1">
    <source>
        <dbReference type="SAM" id="Phobius"/>
    </source>
</evidence>
<keyword evidence="3" id="KW-1185">Reference proteome</keyword>
<evidence type="ECO:0000313" key="3">
    <source>
        <dbReference type="Proteomes" id="UP000238605"/>
    </source>
</evidence>
<accession>A0A2S5SV82</accession>
<keyword evidence="1" id="KW-0472">Membrane</keyword>
<organism evidence="2 3">
    <name type="scientific">Caldimonas caldifontis</name>
    <dbReference type="NCBI Taxonomy" id="1452508"/>
    <lineage>
        <taxon>Bacteria</taxon>
        <taxon>Pseudomonadati</taxon>
        <taxon>Pseudomonadota</taxon>
        <taxon>Betaproteobacteria</taxon>
        <taxon>Burkholderiales</taxon>
        <taxon>Sphaerotilaceae</taxon>
        <taxon>Caldimonas</taxon>
    </lineage>
</organism>
<gene>
    <name evidence="2" type="ORF">C1704_08225</name>
</gene>
<feature type="transmembrane region" description="Helical" evidence="1">
    <location>
        <begin position="53"/>
        <end position="71"/>
    </location>
</feature>
<proteinExistence type="predicted"/>